<name>A0ABP9VGN0_9DEIO</name>
<evidence type="ECO:0000313" key="2">
    <source>
        <dbReference type="EMBL" id="GAA5503238.1"/>
    </source>
</evidence>
<reference evidence="2 3" key="1">
    <citation type="submission" date="2024-02" db="EMBL/GenBank/DDBJ databases">
        <title>Deinococcus xinjiangensis NBRC 107630.</title>
        <authorList>
            <person name="Ichikawa N."/>
            <person name="Katano-Makiyama Y."/>
            <person name="Hidaka K."/>
        </authorList>
    </citation>
    <scope>NUCLEOTIDE SEQUENCE [LARGE SCALE GENOMIC DNA]</scope>
    <source>
        <strain evidence="2 3">NBRC 107630</strain>
    </source>
</reference>
<keyword evidence="3" id="KW-1185">Reference proteome</keyword>
<evidence type="ECO:0000256" key="1">
    <source>
        <dbReference type="SAM" id="Phobius"/>
    </source>
</evidence>
<proteinExistence type="predicted"/>
<accession>A0ABP9VGN0</accession>
<keyword evidence="1" id="KW-0812">Transmembrane</keyword>
<evidence type="ECO:0000313" key="3">
    <source>
        <dbReference type="Proteomes" id="UP001458946"/>
    </source>
</evidence>
<protein>
    <submittedName>
        <fullName evidence="2">Uncharacterized protein</fullName>
    </submittedName>
</protein>
<dbReference type="Proteomes" id="UP001458946">
    <property type="component" value="Unassembled WGS sequence"/>
</dbReference>
<comment type="caution">
    <text evidence="2">The sequence shown here is derived from an EMBL/GenBank/DDBJ whole genome shotgun (WGS) entry which is preliminary data.</text>
</comment>
<dbReference type="EMBL" id="BAABRN010000042">
    <property type="protein sequence ID" value="GAA5503238.1"/>
    <property type="molecule type" value="Genomic_DNA"/>
</dbReference>
<sequence>MGQRKDTPKRARRPIKASEIAVIIASLGTLLSGLAALLNALNH</sequence>
<organism evidence="2 3">
    <name type="scientific">Deinococcus xinjiangensis</name>
    <dbReference type="NCBI Taxonomy" id="457454"/>
    <lineage>
        <taxon>Bacteria</taxon>
        <taxon>Thermotogati</taxon>
        <taxon>Deinococcota</taxon>
        <taxon>Deinococci</taxon>
        <taxon>Deinococcales</taxon>
        <taxon>Deinococcaceae</taxon>
        <taxon>Deinococcus</taxon>
    </lineage>
</organism>
<feature type="transmembrane region" description="Helical" evidence="1">
    <location>
        <begin position="20"/>
        <end position="41"/>
    </location>
</feature>
<gene>
    <name evidence="2" type="ORF">Dxin01_02993</name>
</gene>
<keyword evidence="1" id="KW-1133">Transmembrane helix</keyword>
<keyword evidence="1" id="KW-0472">Membrane</keyword>